<name>A0A8J6BY92_ZIZPA</name>
<dbReference type="AlphaFoldDB" id="A0A8J6BY92"/>
<comment type="caution">
    <text evidence="1">The sequence shown here is derived from an EMBL/GenBank/DDBJ whole genome shotgun (WGS) entry which is preliminary data.</text>
</comment>
<evidence type="ECO:0000313" key="2">
    <source>
        <dbReference type="Proteomes" id="UP000729402"/>
    </source>
</evidence>
<accession>A0A8J6BY92</accession>
<sequence>MKIWTAVTSITKAAAKPMNAHGHFVERDVRMVKLSSKDHTSNRQPAFVRASLSGLLHCARRATGAVARALAHPDPNRPALRRPSLRRRPLPATVVPPEAYKLFGISGLRLPCSPHLYYN</sequence>
<reference evidence="1" key="2">
    <citation type="submission" date="2021-02" db="EMBL/GenBank/DDBJ databases">
        <authorList>
            <person name="Kimball J.A."/>
            <person name="Haas M.W."/>
            <person name="Macchietto M."/>
            <person name="Kono T."/>
            <person name="Duquette J."/>
            <person name="Shao M."/>
        </authorList>
    </citation>
    <scope>NUCLEOTIDE SEQUENCE</scope>
    <source>
        <tissue evidence="1">Fresh leaf tissue</tissue>
    </source>
</reference>
<dbReference type="Proteomes" id="UP000729402">
    <property type="component" value="Unassembled WGS sequence"/>
</dbReference>
<protein>
    <submittedName>
        <fullName evidence="1">Uncharacterized protein</fullName>
    </submittedName>
</protein>
<evidence type="ECO:0000313" key="1">
    <source>
        <dbReference type="EMBL" id="KAG8097061.1"/>
    </source>
</evidence>
<keyword evidence="2" id="KW-1185">Reference proteome</keyword>
<dbReference type="EMBL" id="JAAALK010000079">
    <property type="protein sequence ID" value="KAG8097061.1"/>
    <property type="molecule type" value="Genomic_DNA"/>
</dbReference>
<proteinExistence type="predicted"/>
<gene>
    <name evidence="1" type="ORF">GUJ93_ZPchr0013g36099</name>
</gene>
<reference evidence="1" key="1">
    <citation type="journal article" date="2021" name="bioRxiv">
        <title>Whole Genome Assembly and Annotation of Northern Wild Rice, Zizania palustris L., Supports a Whole Genome Duplication in the Zizania Genus.</title>
        <authorList>
            <person name="Haas M."/>
            <person name="Kono T."/>
            <person name="Macchietto M."/>
            <person name="Millas R."/>
            <person name="McGilp L."/>
            <person name="Shao M."/>
            <person name="Duquette J."/>
            <person name="Hirsch C.N."/>
            <person name="Kimball J."/>
        </authorList>
    </citation>
    <scope>NUCLEOTIDE SEQUENCE</scope>
    <source>
        <tissue evidence="1">Fresh leaf tissue</tissue>
    </source>
</reference>
<organism evidence="1 2">
    <name type="scientific">Zizania palustris</name>
    <name type="common">Northern wild rice</name>
    <dbReference type="NCBI Taxonomy" id="103762"/>
    <lineage>
        <taxon>Eukaryota</taxon>
        <taxon>Viridiplantae</taxon>
        <taxon>Streptophyta</taxon>
        <taxon>Embryophyta</taxon>
        <taxon>Tracheophyta</taxon>
        <taxon>Spermatophyta</taxon>
        <taxon>Magnoliopsida</taxon>
        <taxon>Liliopsida</taxon>
        <taxon>Poales</taxon>
        <taxon>Poaceae</taxon>
        <taxon>BOP clade</taxon>
        <taxon>Oryzoideae</taxon>
        <taxon>Oryzeae</taxon>
        <taxon>Zizaniinae</taxon>
        <taxon>Zizania</taxon>
    </lineage>
</organism>